<feature type="compositionally biased region" description="Low complexity" evidence="1">
    <location>
        <begin position="34"/>
        <end position="44"/>
    </location>
</feature>
<protein>
    <recommendedName>
        <fullName evidence="4">Floricaula/leafy-like transcription factor</fullName>
    </recommendedName>
</protein>
<dbReference type="PANTHER" id="PTHR36792:SF5">
    <property type="entry name" value="SEL1 REPEAT PROTEIN"/>
    <property type="match status" value="1"/>
</dbReference>
<sequence length="128" mass="13329">MSPDGGVNGVQLAASGSGNSEPAAQKASPRRRAPAQPAQAPAPALTAVEPEGCPAASAPLSAVVSNAVRRWFIDAHKEAIRGDVKQQALLGQMLQQGYGCKADAAVGKEWADKARRRGYRMSGVYCEL</sequence>
<reference evidence="2 3" key="1">
    <citation type="journal article" date="2024" name="Nat. Commun.">
        <title>Phylogenomics reveals the evolutionary origins of lichenization in chlorophyte algae.</title>
        <authorList>
            <person name="Puginier C."/>
            <person name="Libourel C."/>
            <person name="Otte J."/>
            <person name="Skaloud P."/>
            <person name="Haon M."/>
            <person name="Grisel S."/>
            <person name="Petersen M."/>
            <person name="Berrin J.G."/>
            <person name="Delaux P.M."/>
            <person name="Dal Grande F."/>
            <person name="Keller J."/>
        </authorList>
    </citation>
    <scope>NUCLEOTIDE SEQUENCE [LARGE SCALE GENOMIC DNA]</scope>
    <source>
        <strain evidence="2 3">SAG 245.80</strain>
    </source>
</reference>
<dbReference type="PANTHER" id="PTHR36792">
    <property type="entry name" value="EXPRESSED PROTEIN"/>
    <property type="match status" value="1"/>
</dbReference>
<keyword evidence="3" id="KW-1185">Reference proteome</keyword>
<accession>A0AAW1QL38</accession>
<name>A0AAW1QL38_9CHLO</name>
<evidence type="ECO:0000256" key="1">
    <source>
        <dbReference type="SAM" id="MobiDB-lite"/>
    </source>
</evidence>
<dbReference type="Proteomes" id="UP001445335">
    <property type="component" value="Unassembled WGS sequence"/>
</dbReference>
<comment type="caution">
    <text evidence="2">The sequence shown here is derived from an EMBL/GenBank/DDBJ whole genome shotgun (WGS) entry which is preliminary data.</text>
</comment>
<organism evidence="2 3">
    <name type="scientific">Elliptochloris bilobata</name>
    <dbReference type="NCBI Taxonomy" id="381761"/>
    <lineage>
        <taxon>Eukaryota</taxon>
        <taxon>Viridiplantae</taxon>
        <taxon>Chlorophyta</taxon>
        <taxon>core chlorophytes</taxon>
        <taxon>Trebouxiophyceae</taxon>
        <taxon>Trebouxiophyceae incertae sedis</taxon>
        <taxon>Elliptochloris clade</taxon>
        <taxon>Elliptochloris</taxon>
    </lineage>
</organism>
<dbReference type="AlphaFoldDB" id="A0AAW1QL38"/>
<dbReference type="EMBL" id="JALJOU010000091">
    <property type="protein sequence ID" value="KAK9822169.1"/>
    <property type="molecule type" value="Genomic_DNA"/>
</dbReference>
<feature type="region of interest" description="Disordered" evidence="1">
    <location>
        <begin position="1"/>
        <end position="44"/>
    </location>
</feature>
<gene>
    <name evidence="2" type="ORF">WJX81_004307</name>
</gene>
<evidence type="ECO:0000313" key="2">
    <source>
        <dbReference type="EMBL" id="KAK9822169.1"/>
    </source>
</evidence>
<proteinExistence type="predicted"/>
<evidence type="ECO:0008006" key="4">
    <source>
        <dbReference type="Google" id="ProtNLM"/>
    </source>
</evidence>
<evidence type="ECO:0000313" key="3">
    <source>
        <dbReference type="Proteomes" id="UP001445335"/>
    </source>
</evidence>